<dbReference type="PANTHER" id="PTHR42115:SF1">
    <property type="entry name" value="BETA-SYNTHASE (BETA-THIONASE), PUTATIVE (AFU_ORTHOLOGUE AFUA_3G08420)-RELATED"/>
    <property type="match status" value="1"/>
</dbReference>
<dbReference type="EMBL" id="HF935680">
    <property type="protein sequence ID" value="CCX12138.1"/>
    <property type="molecule type" value="Genomic_DNA"/>
</dbReference>
<dbReference type="Gene3D" id="3.10.580.10">
    <property type="entry name" value="CBS-domain"/>
    <property type="match status" value="1"/>
</dbReference>
<gene>
    <name evidence="2" type="ORF">PCON_11732</name>
</gene>
<dbReference type="PANTHER" id="PTHR42115">
    <property type="entry name" value="BETA-SYNTHASE (BETA-THIONASE), PUTATIVE (AFU_ORTHOLOGUE AFUA_3G08420)-RELATED"/>
    <property type="match status" value="1"/>
</dbReference>
<dbReference type="OMA" id="DRISQYM"/>
<dbReference type="InterPro" id="IPR000644">
    <property type="entry name" value="CBS_dom"/>
</dbReference>
<dbReference type="AlphaFoldDB" id="U4LCJ1"/>
<protein>
    <submittedName>
        <fullName evidence="2">Similar to Cystathionine beta-synthase acc. no. P46794</fullName>
    </submittedName>
</protein>
<dbReference type="SUPFAM" id="SSF54631">
    <property type="entry name" value="CBS-domain pair"/>
    <property type="match status" value="1"/>
</dbReference>
<organism evidence="2 3">
    <name type="scientific">Pyronema omphalodes (strain CBS 100304)</name>
    <name type="common">Pyronema confluens</name>
    <dbReference type="NCBI Taxonomy" id="1076935"/>
    <lineage>
        <taxon>Eukaryota</taxon>
        <taxon>Fungi</taxon>
        <taxon>Dikarya</taxon>
        <taxon>Ascomycota</taxon>
        <taxon>Pezizomycotina</taxon>
        <taxon>Pezizomycetes</taxon>
        <taxon>Pezizales</taxon>
        <taxon>Pyronemataceae</taxon>
        <taxon>Pyronema</taxon>
    </lineage>
</organism>
<reference evidence="2 3" key="1">
    <citation type="journal article" date="2013" name="PLoS Genet.">
        <title>The genome and development-dependent transcriptomes of Pyronema confluens: a window into fungal evolution.</title>
        <authorList>
            <person name="Traeger S."/>
            <person name="Altegoer F."/>
            <person name="Freitag M."/>
            <person name="Gabaldon T."/>
            <person name="Kempken F."/>
            <person name="Kumar A."/>
            <person name="Marcet-Houben M."/>
            <person name="Poggeler S."/>
            <person name="Stajich J.E."/>
            <person name="Nowrousian M."/>
        </authorList>
    </citation>
    <scope>NUCLEOTIDE SEQUENCE [LARGE SCALE GENOMIC DNA]</scope>
    <source>
        <strain evidence="3">CBS 100304</strain>
        <tissue evidence="2">Vegetative mycelium</tissue>
    </source>
</reference>
<accession>U4LCJ1</accession>
<keyword evidence="3" id="KW-1185">Reference proteome</keyword>
<proteinExistence type="predicted"/>
<dbReference type="Proteomes" id="UP000018144">
    <property type="component" value="Unassembled WGS sequence"/>
</dbReference>
<dbReference type="STRING" id="1076935.U4LCJ1"/>
<evidence type="ECO:0000259" key="1">
    <source>
        <dbReference type="Pfam" id="PF00571"/>
    </source>
</evidence>
<dbReference type="OrthoDB" id="2536440at2759"/>
<evidence type="ECO:0000313" key="2">
    <source>
        <dbReference type="EMBL" id="CCX12138.1"/>
    </source>
</evidence>
<dbReference type="InterPro" id="IPR046342">
    <property type="entry name" value="CBS_dom_sf"/>
</dbReference>
<feature type="domain" description="CBS" evidence="1">
    <location>
        <begin position="97"/>
        <end position="141"/>
    </location>
</feature>
<sequence length="146" mass="16480">MSTTTTTTIHPPSRFRGATVEDLDLPPALSIHPTTPIVTAQEMTYDRDYSQLTIIHPTTRALLGYVTTSALKSAPNPQGTVSEVMNRFDRRRVKGYKLITPETPLEELQDFFRGEEFAVVTDQGRRFVLGVATRGDLEEFLKRRPE</sequence>
<evidence type="ECO:0000313" key="3">
    <source>
        <dbReference type="Proteomes" id="UP000018144"/>
    </source>
</evidence>
<name>U4LCJ1_PYROM</name>
<dbReference type="Pfam" id="PF00571">
    <property type="entry name" value="CBS"/>
    <property type="match status" value="1"/>
</dbReference>
<dbReference type="eggNOG" id="ENOG502S7T3">
    <property type="taxonomic scope" value="Eukaryota"/>
</dbReference>